<feature type="transmembrane region" description="Helical" evidence="2">
    <location>
        <begin position="27"/>
        <end position="48"/>
    </location>
</feature>
<dbReference type="InterPro" id="IPR025443">
    <property type="entry name" value="DUF4307"/>
</dbReference>
<organism evidence="3 4">
    <name type="scientific">Cellulomonas hominis</name>
    <dbReference type="NCBI Taxonomy" id="156981"/>
    <lineage>
        <taxon>Bacteria</taxon>
        <taxon>Bacillati</taxon>
        <taxon>Actinomycetota</taxon>
        <taxon>Actinomycetes</taxon>
        <taxon>Micrococcales</taxon>
        <taxon>Cellulomonadaceae</taxon>
        <taxon>Cellulomonas</taxon>
    </lineage>
</organism>
<feature type="region of interest" description="Disordered" evidence="1">
    <location>
        <begin position="1"/>
        <end position="21"/>
    </location>
</feature>
<evidence type="ECO:0000256" key="2">
    <source>
        <dbReference type="SAM" id="Phobius"/>
    </source>
</evidence>
<dbReference type="RefSeq" id="WP_154729035.1">
    <property type="nucleotide sequence ID" value="NZ_SZYE01000039.1"/>
</dbReference>
<reference evidence="3 4" key="1">
    <citation type="submission" date="2019-05" db="EMBL/GenBank/DDBJ databases">
        <title>Genome sequence of Cellulomonas hominis strain CS1.</title>
        <authorList>
            <person name="Belmont J."/>
            <person name="Maclea K.S."/>
        </authorList>
    </citation>
    <scope>NUCLEOTIDE SEQUENCE [LARGE SCALE GENOMIC DNA]</scope>
    <source>
        <strain evidence="3 4">CS1</strain>
    </source>
</reference>
<dbReference type="AlphaFoldDB" id="A0A7Z8K0W2"/>
<dbReference type="OrthoDB" id="5149291at2"/>
<protein>
    <submittedName>
        <fullName evidence="3">DUF4307 domain-containing protein</fullName>
    </submittedName>
</protein>
<name>A0A7Z8K0W2_9CELL</name>
<evidence type="ECO:0000313" key="3">
    <source>
        <dbReference type="EMBL" id="TKR24209.1"/>
    </source>
</evidence>
<keyword evidence="2" id="KW-0812">Transmembrane</keyword>
<evidence type="ECO:0000313" key="4">
    <source>
        <dbReference type="Proteomes" id="UP000308121"/>
    </source>
</evidence>
<evidence type="ECO:0000256" key="1">
    <source>
        <dbReference type="SAM" id="MobiDB-lite"/>
    </source>
</evidence>
<proteinExistence type="predicted"/>
<accession>A0A7Z8K0W2</accession>
<keyword evidence="2" id="KW-1133">Transmembrane helix</keyword>
<dbReference type="EMBL" id="SZYE01000039">
    <property type="protein sequence ID" value="TKR24209.1"/>
    <property type="molecule type" value="Genomic_DNA"/>
</dbReference>
<feature type="compositionally biased region" description="Pro residues" evidence="1">
    <location>
        <begin position="1"/>
        <end position="10"/>
    </location>
</feature>
<sequence>MTATPTPAPELPAGRYGKTAGPGRRRAARLAMIALGVLAVALAAWLALAGDGLTWKMVGFRVDGPTSTQVTFDVTKDADATVTCRVQALSESYAEVGVQTVEVGPAGTATQRVTTTVPTSELAVSAVVESCTAG</sequence>
<comment type="caution">
    <text evidence="3">The sequence shown here is derived from an EMBL/GenBank/DDBJ whole genome shotgun (WGS) entry which is preliminary data.</text>
</comment>
<dbReference type="Pfam" id="PF14155">
    <property type="entry name" value="DUF4307"/>
    <property type="match status" value="1"/>
</dbReference>
<gene>
    <name evidence="3" type="ORF">FA014_07295</name>
</gene>
<dbReference type="Proteomes" id="UP000308121">
    <property type="component" value="Unassembled WGS sequence"/>
</dbReference>
<keyword evidence="2" id="KW-0472">Membrane</keyword>